<dbReference type="InterPro" id="IPR045107">
    <property type="entry name" value="SAC3/GANP/THP3"/>
</dbReference>
<dbReference type="AlphaFoldDB" id="A0A1Y1Z066"/>
<feature type="region of interest" description="Disordered" evidence="1">
    <location>
        <begin position="132"/>
        <end position="234"/>
    </location>
</feature>
<evidence type="ECO:0000313" key="3">
    <source>
        <dbReference type="EMBL" id="ORY03682.1"/>
    </source>
</evidence>
<feature type="domain" description="PCI" evidence="2">
    <location>
        <begin position="322"/>
        <end position="485"/>
    </location>
</feature>
<dbReference type="GO" id="GO:0005634">
    <property type="term" value="C:nucleus"/>
    <property type="evidence" value="ECO:0007669"/>
    <property type="project" value="TreeGrafter"/>
</dbReference>
<evidence type="ECO:0000259" key="2">
    <source>
        <dbReference type="PROSITE" id="PS50250"/>
    </source>
</evidence>
<feature type="compositionally biased region" description="Basic and acidic residues" evidence="1">
    <location>
        <begin position="173"/>
        <end position="183"/>
    </location>
</feature>
<dbReference type="FunFam" id="1.25.40.990:FF:000006">
    <property type="entry name" value="Putative SAC3/GANP domain protein"/>
    <property type="match status" value="1"/>
</dbReference>
<reference evidence="3 4" key="1">
    <citation type="submission" date="2016-07" db="EMBL/GenBank/DDBJ databases">
        <title>Pervasive Adenine N6-methylation of Active Genes in Fungi.</title>
        <authorList>
            <consortium name="DOE Joint Genome Institute"/>
            <person name="Mondo S.J."/>
            <person name="Dannebaum R.O."/>
            <person name="Kuo R.C."/>
            <person name="Labutti K."/>
            <person name="Haridas S."/>
            <person name="Kuo A."/>
            <person name="Salamov A."/>
            <person name="Ahrendt S.R."/>
            <person name="Lipzen A."/>
            <person name="Sullivan W."/>
            <person name="Andreopoulos W.B."/>
            <person name="Clum A."/>
            <person name="Lindquist E."/>
            <person name="Daum C."/>
            <person name="Ramamoorthy G.K."/>
            <person name="Gryganskyi A."/>
            <person name="Culley D."/>
            <person name="Magnuson J.K."/>
            <person name="James T.Y."/>
            <person name="O'Malley M.A."/>
            <person name="Stajich J.E."/>
            <person name="Spatafora J.W."/>
            <person name="Visel A."/>
            <person name="Grigoriev I.V."/>
        </authorList>
    </citation>
    <scope>NUCLEOTIDE SEQUENCE [LARGE SCALE GENOMIC DNA]</scope>
    <source>
        <strain evidence="3 4">CBS 115471</strain>
    </source>
</reference>
<sequence length="508" mass="56501">MPAQQPPVSFCLSHGLAAHPVHGLPQQAAAPPVTKPKKAAWPPAVREYVQRAFEPQNAIEGVTPADMEAKLKQTIQYFAELNYLDQLDWPSYPLPQKLVQDERDAAAAAAVAAPNGYGYAHAMHAAHAMSSVGSANYPSSSFSSSQPSKKRKSADMEAFNADDGNAPPWRKANHSDAHTSTKQEKRHKKNESAGGNSKFYQADLEKRKQRFQTATSATQSTPPWSDSESSMPTGPVVGTNMALEKSYFRLTAPPKPETVRPQHVLEKTLDLLKKKWREESNYNYICNQFKSLRQDLTVQHIKNAFTVSVYEIHARIALEKGDLGEYNQCQTQLRALYAQKLGGHPGEFTAYRILYFVYTCNKTDMNDLLAELTPADKARPEVKHALDVRSALALGNYHRFFRLYLTAPHMGGYLMDMFIKRERLHALANISKAYISVTLRFLTDELGFDSDGECLEFLAACGAQDFIEEKATEKGKQVRVNLRGTAAASVFEGLRAAAFKTVDIKGQI</sequence>
<gene>
    <name evidence="3" type="ORF">BCR34DRAFT_492194</name>
</gene>
<dbReference type="EMBL" id="MCFA01000144">
    <property type="protein sequence ID" value="ORY03682.1"/>
    <property type="molecule type" value="Genomic_DNA"/>
</dbReference>
<dbReference type="Pfam" id="PF03399">
    <property type="entry name" value="SAC3_GANP"/>
    <property type="match status" value="1"/>
</dbReference>
<accession>A0A1Y1Z066</accession>
<dbReference type="Gene3D" id="1.25.40.990">
    <property type="match status" value="1"/>
</dbReference>
<name>A0A1Y1Z066_9PLEO</name>
<dbReference type="OrthoDB" id="199574at2759"/>
<comment type="caution">
    <text evidence="3">The sequence shown here is derived from an EMBL/GenBank/DDBJ whole genome shotgun (WGS) entry which is preliminary data.</text>
</comment>
<keyword evidence="4" id="KW-1185">Reference proteome</keyword>
<evidence type="ECO:0000313" key="4">
    <source>
        <dbReference type="Proteomes" id="UP000193144"/>
    </source>
</evidence>
<organism evidence="3 4">
    <name type="scientific">Clohesyomyces aquaticus</name>
    <dbReference type="NCBI Taxonomy" id="1231657"/>
    <lineage>
        <taxon>Eukaryota</taxon>
        <taxon>Fungi</taxon>
        <taxon>Dikarya</taxon>
        <taxon>Ascomycota</taxon>
        <taxon>Pezizomycotina</taxon>
        <taxon>Dothideomycetes</taxon>
        <taxon>Pleosporomycetidae</taxon>
        <taxon>Pleosporales</taxon>
        <taxon>Lindgomycetaceae</taxon>
        <taxon>Clohesyomyces</taxon>
    </lineage>
</organism>
<dbReference type="STRING" id="1231657.A0A1Y1Z066"/>
<feature type="compositionally biased region" description="Low complexity" evidence="1">
    <location>
        <begin position="132"/>
        <end position="147"/>
    </location>
</feature>
<dbReference type="PANTHER" id="PTHR12436">
    <property type="entry name" value="80 KDA MCM3-ASSOCIATED PROTEIN"/>
    <property type="match status" value="1"/>
</dbReference>
<dbReference type="InterPro" id="IPR005062">
    <property type="entry name" value="SAC3/GANP/THP3_conserved"/>
</dbReference>
<evidence type="ECO:0000256" key="1">
    <source>
        <dbReference type="SAM" id="MobiDB-lite"/>
    </source>
</evidence>
<dbReference type="Proteomes" id="UP000193144">
    <property type="component" value="Unassembled WGS sequence"/>
</dbReference>
<dbReference type="InterPro" id="IPR000717">
    <property type="entry name" value="PCI_dom"/>
</dbReference>
<protein>
    <submittedName>
        <fullName evidence="3">SAC3/GANP/Nin1/mts3/eIF-3 p25 family-domain-containing protein</fullName>
    </submittedName>
</protein>
<dbReference type="PANTHER" id="PTHR12436:SF4">
    <property type="entry name" value="LEUKOCYTE RECEPTOR CLUSTER MEMBER 8"/>
    <property type="match status" value="1"/>
</dbReference>
<feature type="compositionally biased region" description="Polar residues" evidence="1">
    <location>
        <begin position="211"/>
        <end position="232"/>
    </location>
</feature>
<proteinExistence type="predicted"/>
<dbReference type="PROSITE" id="PS50250">
    <property type="entry name" value="PCI"/>
    <property type="match status" value="1"/>
</dbReference>